<comment type="caution">
    <text evidence="1">The sequence shown here is derived from an EMBL/GenBank/DDBJ whole genome shotgun (WGS) entry which is preliminary data.</text>
</comment>
<keyword evidence="2" id="KW-1185">Reference proteome</keyword>
<dbReference type="EMBL" id="SNSC02000003">
    <property type="protein sequence ID" value="TID25696.1"/>
    <property type="molecule type" value="Genomic_DNA"/>
</dbReference>
<proteinExistence type="predicted"/>
<dbReference type="Proteomes" id="UP000298493">
    <property type="component" value="Unassembled WGS sequence"/>
</dbReference>
<accession>A0A4Z1PJ98</accession>
<evidence type="ECO:0000313" key="1">
    <source>
        <dbReference type="EMBL" id="TID25696.1"/>
    </source>
</evidence>
<gene>
    <name evidence="1" type="ORF">E6O75_ATG03559</name>
</gene>
<reference evidence="1 2" key="1">
    <citation type="submission" date="2019-04" db="EMBL/GenBank/DDBJ databases">
        <title>High contiguity whole genome sequence and gene annotation resource for two Venturia nashicola isolates.</title>
        <authorList>
            <person name="Prokchorchik M."/>
            <person name="Won K."/>
            <person name="Lee Y."/>
            <person name="Choi E.D."/>
            <person name="Segonzac C."/>
            <person name="Sohn K.H."/>
        </authorList>
    </citation>
    <scope>NUCLEOTIDE SEQUENCE [LARGE SCALE GENOMIC DNA]</scope>
    <source>
        <strain evidence="1 2">PRI2</strain>
    </source>
</reference>
<evidence type="ECO:0000313" key="2">
    <source>
        <dbReference type="Proteomes" id="UP000298493"/>
    </source>
</evidence>
<sequence length="74" mass="8346">MVQVSEKVIGKLLPYEELLPEHVELVLEVGRRRCTALRQQQEFAEAFVTVRKQHGQAVTSKEVGATSELAQLKN</sequence>
<name>A0A4Z1PJ98_9PEZI</name>
<protein>
    <submittedName>
        <fullName evidence="1">Uncharacterized protein</fullName>
    </submittedName>
</protein>
<organism evidence="1 2">
    <name type="scientific">Venturia nashicola</name>
    <dbReference type="NCBI Taxonomy" id="86259"/>
    <lineage>
        <taxon>Eukaryota</taxon>
        <taxon>Fungi</taxon>
        <taxon>Dikarya</taxon>
        <taxon>Ascomycota</taxon>
        <taxon>Pezizomycotina</taxon>
        <taxon>Dothideomycetes</taxon>
        <taxon>Pleosporomycetidae</taxon>
        <taxon>Venturiales</taxon>
        <taxon>Venturiaceae</taxon>
        <taxon>Venturia</taxon>
    </lineage>
</organism>
<dbReference type="AlphaFoldDB" id="A0A4Z1PJ98"/>